<dbReference type="GO" id="GO:0042781">
    <property type="term" value="F:3'-tRNA processing endoribonuclease activity"/>
    <property type="evidence" value="ECO:0007669"/>
    <property type="project" value="TreeGrafter"/>
</dbReference>
<proteinExistence type="predicted"/>
<dbReference type="PANTHER" id="PTHR46018">
    <property type="entry name" value="ZINC PHOSPHODIESTERASE ELAC PROTEIN 1"/>
    <property type="match status" value="1"/>
</dbReference>
<accession>A0A382RYE9</accession>
<name>A0A382RYE9_9ZZZZ</name>
<feature type="non-terminal residue" evidence="1">
    <location>
        <position position="62"/>
    </location>
</feature>
<evidence type="ECO:0000313" key="1">
    <source>
        <dbReference type="EMBL" id="SVD01958.1"/>
    </source>
</evidence>
<dbReference type="EMBL" id="UINC01124656">
    <property type="protein sequence ID" value="SVD01958.1"/>
    <property type="molecule type" value="Genomic_DNA"/>
</dbReference>
<organism evidence="1">
    <name type="scientific">marine metagenome</name>
    <dbReference type="NCBI Taxonomy" id="408172"/>
    <lineage>
        <taxon>unclassified sequences</taxon>
        <taxon>metagenomes</taxon>
        <taxon>ecological metagenomes</taxon>
    </lineage>
</organism>
<reference evidence="1" key="1">
    <citation type="submission" date="2018-05" db="EMBL/GenBank/DDBJ databases">
        <authorList>
            <person name="Lanie J.A."/>
            <person name="Ng W.-L."/>
            <person name="Kazmierczak K.M."/>
            <person name="Andrzejewski T.M."/>
            <person name="Davidsen T.M."/>
            <person name="Wayne K.J."/>
            <person name="Tettelin H."/>
            <person name="Glass J.I."/>
            <person name="Rusch D."/>
            <person name="Podicherti R."/>
            <person name="Tsui H.-C.T."/>
            <person name="Winkler M.E."/>
        </authorList>
    </citation>
    <scope>NUCLEOTIDE SEQUENCE</scope>
</reference>
<sequence length="62" mass="7277">MISTTQFDIMIDCGEGSYLRWQKAGYKWKNLNYIFITHMHPDHIGGLIPLLFYRKIQGIKSS</sequence>
<gene>
    <name evidence="1" type="ORF">METZ01_LOCUS354812</name>
</gene>
<dbReference type="InterPro" id="IPR036866">
    <property type="entry name" value="RibonucZ/Hydroxyglut_hydro"/>
</dbReference>
<dbReference type="SUPFAM" id="SSF56281">
    <property type="entry name" value="Metallo-hydrolase/oxidoreductase"/>
    <property type="match status" value="1"/>
</dbReference>
<dbReference type="AlphaFoldDB" id="A0A382RYE9"/>
<dbReference type="Pfam" id="PF23023">
    <property type="entry name" value="Anti-Pycsar_Apyc1"/>
    <property type="match status" value="1"/>
</dbReference>
<protein>
    <submittedName>
        <fullName evidence="1">Uncharacterized protein</fullName>
    </submittedName>
</protein>
<dbReference type="PANTHER" id="PTHR46018:SF2">
    <property type="entry name" value="ZINC PHOSPHODIESTERASE ELAC PROTEIN 1"/>
    <property type="match status" value="1"/>
</dbReference>
<dbReference type="Gene3D" id="3.60.15.10">
    <property type="entry name" value="Ribonuclease Z/Hydroxyacylglutathione hydrolase-like"/>
    <property type="match status" value="1"/>
</dbReference>